<proteinExistence type="predicted"/>
<sequence>MNRAVSNYGPLFPTTPAPGAKEDEERTPLLTQLPSAEVLAHVGLVMAVYGFFCLLLNRVQFLKDASQLSINTLSISRANLCEMLAIRVLRGWSERTLPLASLLLTPWALFQGASDVVINKVSDEYDDDAIVDLAGNALEMAILGNSKRFIRSPSVQKVIDGIWSGRIIYHAVNQYAIIADVSLGTPTVYSELHQIHLAPLRTTRKDRYRFTIRTKLPFSIITGTTDPVDSRVLQLRGPILPVSPGHRESETGSRFSLDKLAAMREHGLRVFAANLWNGFDLGFIVIYLTYLSFRIYGLKHDDAWAKDFSTDVLAIGAVGMFPRLAFVTLSNNLMILSLRSMMGEFIILMGIAVFCFLGFSYALWTLGRGRYQFSQIGWYLLEVYFGLDASGFEAAHDFHRYLGPILMISFACLSNTLLLTVLVAILSNTFATINADAAAESMFRKAVSTLEGVKGVFMIRLTSFPILLAIAIYERQKFNHTSILDWVEKQLETHFGSGPRRFKNALIDSTGFDSFAGAGKDIDVVFEVEREVGDYYTGWDDDGDMDGDRVDPDQPIASSSSSDDETTIKARQPVQPSQPIQITESPNRNRMQSPEQEPEDHGEHEDQASAMPFPRSKTIDETEGHPHPQEGSGRRRQSTPATSRHVAIASVAAPDGLIQPQPRRRRDSIVEPSPLARLFVRSPTEDSATQSGFRRHVGSLSMSLAHPSHFGSSVFNDRLRQRRRSLAPTEDIGIGQKHPIGPIKEGQPASFRESTSTPLPNSPKPDEVKPRKDTIAKATAVENASATAGPTEVDGRLEAIEERQRRIEELLQQLVRATQSRPEERRESAISLEM</sequence>
<name>A0ACC2X135_9TREE</name>
<evidence type="ECO:0000313" key="1">
    <source>
        <dbReference type="EMBL" id="KAJ9117775.1"/>
    </source>
</evidence>
<comment type="caution">
    <text evidence="1">The sequence shown here is derived from an EMBL/GenBank/DDBJ whole genome shotgun (WGS) entry which is preliminary data.</text>
</comment>
<evidence type="ECO:0000313" key="2">
    <source>
        <dbReference type="Proteomes" id="UP001230649"/>
    </source>
</evidence>
<accession>A0ACC2X135</accession>
<organism evidence="1 2">
    <name type="scientific">Naganishia adeliensis</name>
    <dbReference type="NCBI Taxonomy" id="92952"/>
    <lineage>
        <taxon>Eukaryota</taxon>
        <taxon>Fungi</taxon>
        <taxon>Dikarya</taxon>
        <taxon>Basidiomycota</taxon>
        <taxon>Agaricomycotina</taxon>
        <taxon>Tremellomycetes</taxon>
        <taxon>Filobasidiales</taxon>
        <taxon>Filobasidiaceae</taxon>
        <taxon>Naganishia</taxon>
    </lineage>
</organism>
<reference evidence="1" key="1">
    <citation type="submission" date="2023-04" db="EMBL/GenBank/DDBJ databases">
        <title>Draft Genome sequencing of Naganishia species isolated from polar environments using Oxford Nanopore Technology.</title>
        <authorList>
            <person name="Leo P."/>
            <person name="Venkateswaran K."/>
        </authorList>
    </citation>
    <scope>NUCLEOTIDE SEQUENCE</scope>
    <source>
        <strain evidence="1">MNA-CCFEE 5262</strain>
    </source>
</reference>
<keyword evidence="2" id="KW-1185">Reference proteome</keyword>
<dbReference type="Proteomes" id="UP001230649">
    <property type="component" value="Unassembled WGS sequence"/>
</dbReference>
<gene>
    <name evidence="1" type="ORF">QFC20_000053</name>
</gene>
<protein>
    <submittedName>
        <fullName evidence="1">Uncharacterized protein</fullName>
    </submittedName>
</protein>
<dbReference type="EMBL" id="JASBWS010000001">
    <property type="protein sequence ID" value="KAJ9117775.1"/>
    <property type="molecule type" value="Genomic_DNA"/>
</dbReference>